<name>A0A642UJH0_DIURU</name>
<dbReference type="PANTHER" id="PTHR12875">
    <property type="entry name" value="GOLGI TO ER TRAFFIC PROTEIN 4 HOMOLOG"/>
    <property type="match status" value="1"/>
</dbReference>
<dbReference type="OrthoDB" id="10252405at2759"/>
<dbReference type="GO" id="GO:0072380">
    <property type="term" value="C:TRC complex"/>
    <property type="evidence" value="ECO:0007669"/>
    <property type="project" value="TreeGrafter"/>
</dbReference>
<sequence>MSRLESTIKRFEARIEAGQFYEAHQTLRTIINRYVKAKQYDEATKILAHGAQLLAEKQQYPSSADLISYLIDVYSEEHRCDNKSKQMVIDLVQQLPPTEPSLVDLSKQAISWSQAEENSKYGDSKLHDVFGAKLAKALTEASQLNADDDAKLFAVTELHLILGSHESVSVYIDLLYRWGQFTSNHDPGLFLSRAIINYGYLKNINFVTESSSKFINKFREDYANGVDVSYENIIIYECDTFPLINFAQLLAVTLRKSEDASTKFLGLYNHYKSSLHESDLLAPVEYLAKEYFGLQLGAPKQGNMMANLLGDFFK</sequence>
<reference evidence="2 3" key="1">
    <citation type="submission" date="2019-07" db="EMBL/GenBank/DDBJ databases">
        <title>Genome assembly of two rare yeast pathogens: Diutina rugosa and Trichomonascus ciferrii.</title>
        <authorList>
            <person name="Mixao V."/>
            <person name="Saus E."/>
            <person name="Hansen A."/>
            <person name="Lass-Flor C."/>
            <person name="Gabaldon T."/>
        </authorList>
    </citation>
    <scope>NUCLEOTIDE SEQUENCE [LARGE SCALE GENOMIC DNA]</scope>
    <source>
        <strain evidence="2 3">CBS 613</strain>
    </source>
</reference>
<comment type="caution">
    <text evidence="2">The sequence shown here is derived from an EMBL/GenBank/DDBJ whole genome shotgun (WGS) entry which is preliminary data.</text>
</comment>
<dbReference type="GO" id="GO:0045048">
    <property type="term" value="P:protein insertion into ER membrane"/>
    <property type="evidence" value="ECO:0007669"/>
    <property type="project" value="InterPro"/>
</dbReference>
<dbReference type="InterPro" id="IPR007317">
    <property type="entry name" value="GET4"/>
</dbReference>
<dbReference type="EMBL" id="SWFT01000114">
    <property type="protein sequence ID" value="KAA8900237.1"/>
    <property type="molecule type" value="Genomic_DNA"/>
</dbReference>
<evidence type="ECO:0000313" key="3">
    <source>
        <dbReference type="Proteomes" id="UP000449547"/>
    </source>
</evidence>
<dbReference type="Proteomes" id="UP000449547">
    <property type="component" value="Unassembled WGS sequence"/>
</dbReference>
<dbReference type="PANTHER" id="PTHR12875:SF0">
    <property type="entry name" value="GOLGI TO ER TRAFFIC PROTEIN 4 HOMOLOG"/>
    <property type="match status" value="1"/>
</dbReference>
<dbReference type="Gene3D" id="1.25.40.10">
    <property type="entry name" value="Tetratricopeptide repeat domain"/>
    <property type="match status" value="1"/>
</dbReference>
<gene>
    <name evidence="2" type="ORF">DIURU_003888</name>
</gene>
<dbReference type="VEuPathDB" id="FungiDB:DIURU_003888"/>
<dbReference type="InterPro" id="IPR011990">
    <property type="entry name" value="TPR-like_helical_dom_sf"/>
</dbReference>
<proteinExistence type="inferred from homology"/>
<evidence type="ECO:0008006" key="4">
    <source>
        <dbReference type="Google" id="ProtNLM"/>
    </source>
</evidence>
<evidence type="ECO:0000313" key="2">
    <source>
        <dbReference type="EMBL" id="KAA8900237.1"/>
    </source>
</evidence>
<dbReference type="GeneID" id="54782539"/>
<accession>A0A642UJH0</accession>
<dbReference type="AlphaFoldDB" id="A0A642UJH0"/>
<dbReference type="RefSeq" id="XP_034011311.1">
    <property type="nucleotide sequence ID" value="XM_034156699.1"/>
</dbReference>
<organism evidence="2 3">
    <name type="scientific">Diutina rugosa</name>
    <name type="common">Yeast</name>
    <name type="synonym">Candida rugosa</name>
    <dbReference type="NCBI Taxonomy" id="5481"/>
    <lineage>
        <taxon>Eukaryota</taxon>
        <taxon>Fungi</taxon>
        <taxon>Dikarya</taxon>
        <taxon>Ascomycota</taxon>
        <taxon>Saccharomycotina</taxon>
        <taxon>Pichiomycetes</taxon>
        <taxon>Debaryomycetaceae</taxon>
        <taxon>Diutina</taxon>
    </lineage>
</organism>
<protein>
    <recommendedName>
        <fullName evidence="4">Golgi to ER traffic protein 4</fullName>
    </recommendedName>
</protein>
<keyword evidence="3" id="KW-1185">Reference proteome</keyword>
<dbReference type="Pfam" id="PF04190">
    <property type="entry name" value="GET4"/>
    <property type="match status" value="1"/>
</dbReference>
<dbReference type="OMA" id="VKWSVKA"/>
<evidence type="ECO:0000256" key="1">
    <source>
        <dbReference type="ARBA" id="ARBA00005351"/>
    </source>
</evidence>
<comment type="similarity">
    <text evidence="1">Belongs to the GET4 family.</text>
</comment>